<protein>
    <submittedName>
        <fullName evidence="3">Uncharacterized protein</fullName>
    </submittedName>
</protein>
<evidence type="ECO:0000256" key="2">
    <source>
        <dbReference type="SAM" id="MobiDB-lite"/>
    </source>
</evidence>
<keyword evidence="4" id="KW-1185">Reference proteome</keyword>
<feature type="region of interest" description="Disordered" evidence="2">
    <location>
        <begin position="328"/>
        <end position="354"/>
    </location>
</feature>
<dbReference type="EMBL" id="LVLJ01002815">
    <property type="protein sequence ID" value="OAE23644.1"/>
    <property type="molecule type" value="Genomic_DNA"/>
</dbReference>
<dbReference type="AlphaFoldDB" id="A0A176VRZ5"/>
<evidence type="ECO:0000313" key="3">
    <source>
        <dbReference type="EMBL" id="OAE23644.1"/>
    </source>
</evidence>
<evidence type="ECO:0000313" key="4">
    <source>
        <dbReference type="Proteomes" id="UP000077202"/>
    </source>
</evidence>
<name>A0A176VRZ5_MARPO</name>
<reference evidence="3" key="1">
    <citation type="submission" date="2016-03" db="EMBL/GenBank/DDBJ databases">
        <title>Mechanisms controlling the formation of the plant cell surface in tip-growing cells are functionally conserved among land plants.</title>
        <authorList>
            <person name="Honkanen S."/>
            <person name="Jones V.A."/>
            <person name="Morieri G."/>
            <person name="Champion C."/>
            <person name="Hetherington A.J."/>
            <person name="Kelly S."/>
            <person name="Saint-Marcoux D."/>
            <person name="Proust H."/>
            <person name="Prescott H."/>
            <person name="Dolan L."/>
        </authorList>
    </citation>
    <scope>NUCLEOTIDE SEQUENCE [LARGE SCALE GENOMIC DNA]</scope>
    <source>
        <tissue evidence="3">Whole gametophyte</tissue>
    </source>
</reference>
<feature type="coiled-coil region" evidence="1">
    <location>
        <begin position="446"/>
        <end position="533"/>
    </location>
</feature>
<keyword evidence="1" id="KW-0175">Coiled coil</keyword>
<dbReference type="Proteomes" id="UP000077202">
    <property type="component" value="Unassembled WGS sequence"/>
</dbReference>
<proteinExistence type="predicted"/>
<sequence length="638" mass="72970">MLLWQNKRRKEKRLKRIPSAQQKLAEIFKNSMIKSIPLRMVPLRVPQVGLRAFQDELTAVKLDILLWGWNWEEEISIGALFKNCKSSKNKYRTRDYVDRKWRNVAVALLQILQPHRTTYMTSWQVGFVERALVGDSNSLGSHFVEGHTTACREEKGVSINHLSLFLINFYRSIRSLTVEEKIQFPLLSRANPGRLVRDVEVDTDLNEVPASTPPARLRTEEESRGARAPWKRKWEGDIEPSRRELLAVPVKHRANNEQIRPKQKARKLILPADSSADTGRVAVARDSPFFGEDFRVVPLALKPLEHIPTGKGRNAETRLPSTEAPLVIPDRDDVVGPPGAEDDTPSEEGEVKSVRGTPTGVLCEQVVPLLRYLDRKTTKYGDPFQCGSYVELVQNRTRIKVATNPELIVLDQKYRQLGVRYNFLQDECALSRKLQKTAIQLRDEIVSNVQRKIDELRAKVQTEISAKQAQNRILTEEVVRHTHALEQSEAARRADEELLGRLQSQCVELRTQRAAAELQLAEVEGHNRRATDRTREELVSRVDRCLRGYAGCEIAARERMTLCELEMRATALMTGDGQSRRRVAKRLKSFMSRSRDAIAILEAGATEVLRRLGLRRRADEWTGRELVGRRPAHMRHSR</sequence>
<accession>A0A176VRZ5</accession>
<comment type="caution">
    <text evidence="3">The sequence shown here is derived from an EMBL/GenBank/DDBJ whole genome shotgun (WGS) entry which is preliminary data.</text>
</comment>
<gene>
    <name evidence="3" type="ORF">AXG93_4720s1090</name>
</gene>
<evidence type="ECO:0000256" key="1">
    <source>
        <dbReference type="SAM" id="Coils"/>
    </source>
</evidence>
<organism evidence="3 4">
    <name type="scientific">Marchantia polymorpha subsp. ruderalis</name>
    <dbReference type="NCBI Taxonomy" id="1480154"/>
    <lineage>
        <taxon>Eukaryota</taxon>
        <taxon>Viridiplantae</taxon>
        <taxon>Streptophyta</taxon>
        <taxon>Embryophyta</taxon>
        <taxon>Marchantiophyta</taxon>
        <taxon>Marchantiopsida</taxon>
        <taxon>Marchantiidae</taxon>
        <taxon>Marchantiales</taxon>
        <taxon>Marchantiaceae</taxon>
        <taxon>Marchantia</taxon>
    </lineage>
</organism>